<proteinExistence type="predicted"/>
<evidence type="ECO:0000313" key="1">
    <source>
        <dbReference type="EMBL" id="TSH88289.1"/>
    </source>
</evidence>
<dbReference type="EMBL" id="VLTJ01000046">
    <property type="protein sequence ID" value="TSH88289.1"/>
    <property type="molecule type" value="Genomic_DNA"/>
</dbReference>
<dbReference type="RefSeq" id="WP_143951456.1">
    <property type="nucleotide sequence ID" value="NZ_VLTJ01000046.1"/>
</dbReference>
<dbReference type="InterPro" id="IPR038561">
    <property type="entry name" value="SoxD_sf"/>
</dbReference>
<reference evidence="1 2" key="1">
    <citation type="submission" date="2019-07" db="EMBL/GenBank/DDBJ databases">
        <title>Qingshengfaniella alkalisoli gen. nov., sp. nov., isolated from saline soil.</title>
        <authorList>
            <person name="Xu L."/>
            <person name="Huang X.-X."/>
            <person name="Sun J.-Q."/>
        </authorList>
    </citation>
    <scope>NUCLEOTIDE SEQUENCE [LARGE SCALE GENOMIC DNA]</scope>
    <source>
        <strain evidence="1 2">DSM 27279</strain>
    </source>
</reference>
<dbReference type="Gene3D" id="3.30.2270.10">
    <property type="entry name" value="Folate-binding superfamily"/>
    <property type="match status" value="1"/>
</dbReference>
<dbReference type="OrthoDB" id="7159274at2"/>
<accession>A0A556A5X6</accession>
<comment type="caution">
    <text evidence="1">The sequence shown here is derived from an EMBL/GenBank/DDBJ whole genome shotgun (WGS) entry which is preliminary data.</text>
</comment>
<gene>
    <name evidence="1" type="ORF">FOZ76_27280</name>
</gene>
<sequence>MMLLTCPWCGPRMESEFHCGGPAHLTRPPLTCSDDEWADYLLMRDNPAGPHRERWRHTYGCGQWFNVLRDTLTHEVTQTYRMGTAAGDVDE</sequence>
<dbReference type="AlphaFoldDB" id="A0A556A5X6"/>
<dbReference type="InterPro" id="IPR006279">
    <property type="entry name" value="SoxD"/>
</dbReference>
<organism evidence="1 2">
    <name type="scientific">Verticiella sediminum</name>
    <dbReference type="NCBI Taxonomy" id="1247510"/>
    <lineage>
        <taxon>Bacteria</taxon>
        <taxon>Pseudomonadati</taxon>
        <taxon>Pseudomonadota</taxon>
        <taxon>Betaproteobacteria</taxon>
        <taxon>Burkholderiales</taxon>
        <taxon>Alcaligenaceae</taxon>
        <taxon>Verticiella</taxon>
    </lineage>
</organism>
<dbReference type="Proteomes" id="UP000318405">
    <property type="component" value="Unassembled WGS sequence"/>
</dbReference>
<keyword evidence="2" id="KW-1185">Reference proteome</keyword>
<name>A0A556A5X6_9BURK</name>
<protein>
    <submittedName>
        <fullName evidence="1">Sarcosine oxidase subunit delta</fullName>
    </submittedName>
</protein>
<dbReference type="GO" id="GO:0008115">
    <property type="term" value="F:sarcosine oxidase activity"/>
    <property type="evidence" value="ECO:0007669"/>
    <property type="project" value="InterPro"/>
</dbReference>
<dbReference type="Pfam" id="PF04267">
    <property type="entry name" value="SoxD"/>
    <property type="match status" value="1"/>
</dbReference>
<evidence type="ECO:0000313" key="2">
    <source>
        <dbReference type="Proteomes" id="UP000318405"/>
    </source>
</evidence>
<dbReference type="GO" id="GO:0046653">
    <property type="term" value="P:tetrahydrofolate metabolic process"/>
    <property type="evidence" value="ECO:0007669"/>
    <property type="project" value="InterPro"/>
</dbReference>